<organism evidence="1 2">
    <name type="scientific">Acinetobacter silvestris</name>
    <dbReference type="NCBI Taxonomy" id="1977882"/>
    <lineage>
        <taxon>Bacteria</taxon>
        <taxon>Pseudomonadati</taxon>
        <taxon>Pseudomonadota</taxon>
        <taxon>Gammaproteobacteria</taxon>
        <taxon>Moraxellales</taxon>
        <taxon>Moraxellaceae</taxon>
        <taxon>Acinetobacter</taxon>
    </lineage>
</organism>
<evidence type="ECO:0000313" key="1">
    <source>
        <dbReference type="EMBL" id="OTG65428.1"/>
    </source>
</evidence>
<protein>
    <submittedName>
        <fullName evidence="1">Uncharacterized protein</fullName>
    </submittedName>
</protein>
<dbReference type="AlphaFoldDB" id="A0A1Y3CE97"/>
<dbReference type="RefSeq" id="WP_086203490.1">
    <property type="nucleotide sequence ID" value="NZ_NEGB01000004.1"/>
</dbReference>
<proteinExistence type="predicted"/>
<comment type="caution">
    <text evidence="1">The sequence shown here is derived from an EMBL/GenBank/DDBJ whole genome shotgun (WGS) entry which is preliminary data.</text>
</comment>
<gene>
    <name evidence="1" type="ORF">B9T28_08135</name>
</gene>
<name>A0A1Y3CE97_9GAMM</name>
<accession>A0A1Y3CE97</accession>
<evidence type="ECO:0000313" key="2">
    <source>
        <dbReference type="Proteomes" id="UP000242765"/>
    </source>
</evidence>
<dbReference type="EMBL" id="NEGB01000004">
    <property type="protein sequence ID" value="OTG65428.1"/>
    <property type="molecule type" value="Genomic_DNA"/>
</dbReference>
<sequence>MKEEVRIAIFGLSLNVLENMKQKVHLMYDDMVHIHWANIADPKLDILLVNDMFFASPTIQNLVGTQKIPYLRLINSNDKSGQINGDKLFLPFIASDEIRKWFKDRYLQVPVSSKVERVIAYRAKSLDIHKVVQEFLNERNGNLQIFDSYGNMGLMNTRTEQVWMETGKNIQSTDATLNYTYATMQMAQSVSDIQGLDLRYWLWNTLWKSESVIKDTSSKVFYKLQYWPQPSTAKDRQDIFKIAACFERGASMVQIEKKLSISMPIIQKFVSAALFANVLKEIDESEAQLIIEEKPSENVLRGFFGKLRLKLRL</sequence>
<reference evidence="1 2" key="1">
    <citation type="submission" date="2017-04" db="EMBL/GenBank/DDBJ databases">
        <title>High diversity of culturable Acinetobacter species in natural soil and water ecosystems.</title>
        <authorList>
            <person name="Nemec A."/>
            <person name="Radolfova-Krizova L."/>
        </authorList>
    </citation>
    <scope>NUCLEOTIDE SEQUENCE [LARGE SCALE GENOMIC DNA]</scope>
    <source>
        <strain evidence="1 2">ANC 4999</strain>
    </source>
</reference>
<keyword evidence="2" id="KW-1185">Reference proteome</keyword>
<dbReference type="OrthoDB" id="6705934at2"/>
<dbReference type="Proteomes" id="UP000242765">
    <property type="component" value="Unassembled WGS sequence"/>
</dbReference>